<dbReference type="AlphaFoldDB" id="A0A1T3NY20"/>
<proteinExistence type="predicted"/>
<evidence type="ECO:0000313" key="2">
    <source>
        <dbReference type="EMBL" id="OPC81728.1"/>
    </source>
</evidence>
<evidence type="ECO:0000259" key="1">
    <source>
        <dbReference type="PROSITE" id="PS51708"/>
    </source>
</evidence>
<dbReference type="OrthoDB" id="4350303at2"/>
<feature type="domain" description="CHAD" evidence="1">
    <location>
        <begin position="20"/>
        <end position="321"/>
    </location>
</feature>
<evidence type="ECO:0000313" key="3">
    <source>
        <dbReference type="Proteomes" id="UP000190037"/>
    </source>
</evidence>
<dbReference type="InterPro" id="IPR007899">
    <property type="entry name" value="CHAD_dom"/>
</dbReference>
<dbReference type="Pfam" id="PF05235">
    <property type="entry name" value="CHAD"/>
    <property type="match status" value="1"/>
</dbReference>
<dbReference type="PANTHER" id="PTHR39339">
    <property type="entry name" value="SLR1444 PROTEIN"/>
    <property type="match status" value="1"/>
</dbReference>
<name>A0A1T3NY20_9ACTN</name>
<dbReference type="RefSeq" id="WP_078976002.1">
    <property type="nucleotide sequence ID" value="NZ_MWQN01000001.1"/>
</dbReference>
<dbReference type="PROSITE" id="PS51708">
    <property type="entry name" value="CHAD"/>
    <property type="match status" value="1"/>
</dbReference>
<dbReference type="PANTHER" id="PTHR39339:SF1">
    <property type="entry name" value="CHAD DOMAIN-CONTAINING PROTEIN"/>
    <property type="match status" value="1"/>
</dbReference>
<dbReference type="STRING" id="159449.B4N89_12930"/>
<protein>
    <recommendedName>
        <fullName evidence="1">CHAD domain-containing protein</fullName>
    </recommendedName>
</protein>
<dbReference type="EMBL" id="MWQN01000001">
    <property type="protein sequence ID" value="OPC81728.1"/>
    <property type="molecule type" value="Genomic_DNA"/>
</dbReference>
<dbReference type="Gene3D" id="1.40.20.10">
    <property type="entry name" value="CHAD domain"/>
    <property type="match status" value="1"/>
</dbReference>
<comment type="caution">
    <text evidence="2">The sequence shown here is derived from an EMBL/GenBank/DDBJ whole genome shotgun (WGS) entry which is preliminary data.</text>
</comment>
<reference evidence="2 3" key="1">
    <citation type="submission" date="2017-03" db="EMBL/GenBank/DDBJ databases">
        <title>Draft genome sequence of Streptomyces scabrisporus NF3, endophyte isolated from Amphipterygium adstringens.</title>
        <authorList>
            <person name="Vazquez M."/>
            <person name="Ceapa C.D."/>
            <person name="Rodriguez Luna D."/>
            <person name="Sanchez Esquivel S."/>
        </authorList>
    </citation>
    <scope>NUCLEOTIDE SEQUENCE [LARGE SCALE GENOMIC DNA]</scope>
    <source>
        <strain evidence="2 3">NF3</strain>
    </source>
</reference>
<organism evidence="2 3">
    <name type="scientific">Embleya scabrispora</name>
    <dbReference type="NCBI Taxonomy" id="159449"/>
    <lineage>
        <taxon>Bacteria</taxon>
        <taxon>Bacillati</taxon>
        <taxon>Actinomycetota</taxon>
        <taxon>Actinomycetes</taxon>
        <taxon>Kitasatosporales</taxon>
        <taxon>Streptomycetaceae</taxon>
        <taxon>Embleya</taxon>
    </lineage>
</organism>
<accession>A0A1T3NY20</accession>
<dbReference type="SMART" id="SM00880">
    <property type="entry name" value="CHAD"/>
    <property type="match status" value="1"/>
</dbReference>
<keyword evidence="3" id="KW-1185">Reference proteome</keyword>
<dbReference type="Proteomes" id="UP000190037">
    <property type="component" value="Unassembled WGS sequence"/>
</dbReference>
<sequence length="330" mass="34986">MGRSSKQATIIPRPRAAAEDTSAGEILLAHLVGEAGAFIDQLPRLGAGEEDAAHQARVAARRIRSALATCAPLLDPEPAQRLRTRLREAADALAGERDSEVLLERLLADLDALPERPGTVRARALAERRLRGDLGSGRARALAALDSGLFTTLSAALVEPALGLTFTARAADPGAEVVPKLVARTLRRLDRAADALPLVAAGVPYPDPVDGPGFSPYAGTDDDAWHRVRILAKRARYAADMCVPAFGAPAARLARRLKAVTEVLGIHQDACIAADAVAELAAAPRIGGPASFVLGELYARERWAATAQRHAFTRVWPGAYAHDVRSWLDG</sequence>
<gene>
    <name evidence="2" type="ORF">B4N89_12930</name>
</gene>
<dbReference type="InterPro" id="IPR038186">
    <property type="entry name" value="CHAD_dom_sf"/>
</dbReference>